<dbReference type="GO" id="GO:0004594">
    <property type="term" value="F:pantothenate kinase activity"/>
    <property type="evidence" value="ECO:0007669"/>
    <property type="project" value="UniProtKB-UniRule"/>
</dbReference>
<feature type="binding site" evidence="16">
    <location>
        <begin position="6"/>
        <end position="13"/>
    </location>
    <ligand>
        <name>ATP</name>
        <dbReference type="ChEBI" id="CHEBI:30616"/>
    </ligand>
</feature>
<dbReference type="CDD" id="cd24015">
    <property type="entry name" value="ASKHA_NBD_PanK-III"/>
    <property type="match status" value="1"/>
</dbReference>
<dbReference type="NCBIfam" id="TIGR00671">
    <property type="entry name" value="baf"/>
    <property type="match status" value="1"/>
</dbReference>
<evidence type="ECO:0000256" key="4">
    <source>
        <dbReference type="ARBA" id="ARBA00005225"/>
    </source>
</evidence>
<name>A0A1I0IDA8_9GAMM</name>
<dbReference type="PANTHER" id="PTHR34265">
    <property type="entry name" value="TYPE III PANTOTHENATE KINASE"/>
    <property type="match status" value="1"/>
</dbReference>
<evidence type="ECO:0000256" key="8">
    <source>
        <dbReference type="ARBA" id="ARBA00022679"/>
    </source>
</evidence>
<feature type="binding site" evidence="16">
    <location>
        <position position="92"/>
    </location>
    <ligand>
        <name>substrate</name>
    </ligand>
</feature>
<comment type="subcellular location">
    <subcellularLocation>
        <location evidence="3 16">Cytoplasm</location>
    </subcellularLocation>
</comment>
<evidence type="ECO:0000256" key="6">
    <source>
        <dbReference type="ARBA" id="ARBA00012102"/>
    </source>
</evidence>
<keyword evidence="16" id="KW-0479">Metal-binding</keyword>
<keyword evidence="8 16" id="KW-0808">Transferase</keyword>
<keyword evidence="9 16" id="KW-0547">Nucleotide-binding</keyword>
<comment type="subunit">
    <text evidence="5 16">Homodimer.</text>
</comment>
<evidence type="ECO:0000256" key="9">
    <source>
        <dbReference type="ARBA" id="ARBA00022741"/>
    </source>
</evidence>
<protein>
    <recommendedName>
        <fullName evidence="15 16">Type III pantothenate kinase</fullName>
        <ecNumber evidence="6 16">2.7.1.33</ecNumber>
    </recommendedName>
    <alternativeName>
        <fullName evidence="16">PanK-III</fullName>
    </alternativeName>
    <alternativeName>
        <fullName evidence="16">Pantothenic acid kinase</fullName>
    </alternativeName>
</protein>
<keyword evidence="7 16" id="KW-0963">Cytoplasm</keyword>
<evidence type="ECO:0000256" key="3">
    <source>
        <dbReference type="ARBA" id="ARBA00004496"/>
    </source>
</evidence>
<proteinExistence type="inferred from homology"/>
<dbReference type="GO" id="GO:0046872">
    <property type="term" value="F:metal ion binding"/>
    <property type="evidence" value="ECO:0007669"/>
    <property type="project" value="UniProtKB-KW"/>
</dbReference>
<keyword evidence="13 16" id="KW-0173">Coenzyme A biosynthesis</keyword>
<dbReference type="SUPFAM" id="SSF53067">
    <property type="entry name" value="Actin-like ATPase domain"/>
    <property type="match status" value="2"/>
</dbReference>
<dbReference type="STRING" id="430453.SAMN04487962_1586"/>
<evidence type="ECO:0000256" key="11">
    <source>
        <dbReference type="ARBA" id="ARBA00022840"/>
    </source>
</evidence>
<comment type="cofactor">
    <cofactor evidence="2">
        <name>K(+)</name>
        <dbReference type="ChEBI" id="CHEBI:29103"/>
    </cofactor>
</comment>
<evidence type="ECO:0000256" key="7">
    <source>
        <dbReference type="ARBA" id="ARBA00022490"/>
    </source>
</evidence>
<dbReference type="GO" id="GO:0005737">
    <property type="term" value="C:cytoplasm"/>
    <property type="evidence" value="ECO:0007669"/>
    <property type="project" value="UniProtKB-SubCell"/>
</dbReference>
<evidence type="ECO:0000313" key="17">
    <source>
        <dbReference type="EMBL" id="SET94715.1"/>
    </source>
</evidence>
<dbReference type="Gene3D" id="3.30.420.40">
    <property type="match status" value="2"/>
</dbReference>
<feature type="binding site" evidence="16">
    <location>
        <position position="121"/>
    </location>
    <ligand>
        <name>K(+)</name>
        <dbReference type="ChEBI" id="CHEBI:29103"/>
    </ligand>
</feature>
<dbReference type="PANTHER" id="PTHR34265:SF1">
    <property type="entry name" value="TYPE III PANTOTHENATE KINASE"/>
    <property type="match status" value="1"/>
</dbReference>
<evidence type="ECO:0000256" key="1">
    <source>
        <dbReference type="ARBA" id="ARBA00001206"/>
    </source>
</evidence>
<dbReference type="Proteomes" id="UP000198762">
    <property type="component" value="Unassembled WGS sequence"/>
</dbReference>
<dbReference type="EMBL" id="FOHZ01000058">
    <property type="protein sequence ID" value="SET94715.1"/>
    <property type="molecule type" value="Genomic_DNA"/>
</dbReference>
<comment type="similarity">
    <text evidence="14 16">Belongs to the type III pantothenate kinase family.</text>
</comment>
<keyword evidence="11 16" id="KW-0067">ATP-binding</keyword>
<comment type="pathway">
    <text evidence="4 16">Cofactor biosynthesis; coenzyme A biosynthesis; CoA from (R)-pantothenate: step 1/5.</text>
</comment>
<dbReference type="RefSeq" id="WP_091855287.1">
    <property type="nucleotide sequence ID" value="NZ_FOHZ01000058.1"/>
</dbReference>
<evidence type="ECO:0000256" key="16">
    <source>
        <dbReference type="HAMAP-Rule" id="MF_01274"/>
    </source>
</evidence>
<dbReference type="GO" id="GO:0015937">
    <property type="term" value="P:coenzyme A biosynthetic process"/>
    <property type="evidence" value="ECO:0007669"/>
    <property type="project" value="UniProtKB-UniRule"/>
</dbReference>
<evidence type="ECO:0000256" key="2">
    <source>
        <dbReference type="ARBA" id="ARBA00001958"/>
    </source>
</evidence>
<keyword evidence="10 16" id="KW-0418">Kinase</keyword>
<evidence type="ECO:0000256" key="13">
    <source>
        <dbReference type="ARBA" id="ARBA00022993"/>
    </source>
</evidence>
<comment type="cofactor">
    <cofactor evidence="16">
        <name>NH4(+)</name>
        <dbReference type="ChEBI" id="CHEBI:28938"/>
    </cofactor>
    <cofactor evidence="16">
        <name>K(+)</name>
        <dbReference type="ChEBI" id="CHEBI:29103"/>
    </cofactor>
    <text evidence="16">A monovalent cation. Ammonium or potassium.</text>
</comment>
<evidence type="ECO:0000256" key="15">
    <source>
        <dbReference type="ARBA" id="ARBA00040883"/>
    </source>
</evidence>
<dbReference type="UniPathway" id="UPA00241">
    <property type="reaction ID" value="UER00352"/>
</dbReference>
<dbReference type="HAMAP" id="MF_01274">
    <property type="entry name" value="Pantothen_kinase_3"/>
    <property type="match status" value="1"/>
</dbReference>
<dbReference type="InterPro" id="IPR043129">
    <property type="entry name" value="ATPase_NBD"/>
</dbReference>
<organism evidence="17 18">
    <name type="scientific">Marinobacter segnicrescens</name>
    <dbReference type="NCBI Taxonomy" id="430453"/>
    <lineage>
        <taxon>Bacteria</taxon>
        <taxon>Pseudomonadati</taxon>
        <taxon>Pseudomonadota</taxon>
        <taxon>Gammaproteobacteria</taxon>
        <taxon>Pseudomonadales</taxon>
        <taxon>Marinobacteraceae</taxon>
        <taxon>Marinobacter</taxon>
    </lineage>
</organism>
<dbReference type="Pfam" id="PF03309">
    <property type="entry name" value="Pan_kinase"/>
    <property type="match status" value="1"/>
</dbReference>
<feature type="active site" description="Proton acceptor" evidence="16">
    <location>
        <position position="101"/>
    </location>
</feature>
<dbReference type="InterPro" id="IPR004619">
    <property type="entry name" value="Type_III_PanK"/>
</dbReference>
<dbReference type="EC" id="2.7.1.33" evidence="6 16"/>
<gene>
    <name evidence="16" type="primary">coaX</name>
    <name evidence="17" type="ORF">SAMN04487962_1586</name>
</gene>
<feature type="binding site" evidence="16">
    <location>
        <position position="124"/>
    </location>
    <ligand>
        <name>ATP</name>
        <dbReference type="ChEBI" id="CHEBI:30616"/>
    </ligand>
</feature>
<feature type="binding site" evidence="16">
    <location>
        <position position="177"/>
    </location>
    <ligand>
        <name>substrate</name>
    </ligand>
</feature>
<dbReference type="OrthoDB" id="9781305at2"/>
<evidence type="ECO:0000256" key="10">
    <source>
        <dbReference type="ARBA" id="ARBA00022777"/>
    </source>
</evidence>
<dbReference type="AlphaFoldDB" id="A0A1I0IDA8"/>
<reference evidence="18" key="1">
    <citation type="submission" date="2016-10" db="EMBL/GenBank/DDBJ databases">
        <authorList>
            <person name="Varghese N."/>
            <person name="Submissions S."/>
        </authorList>
    </citation>
    <scope>NUCLEOTIDE SEQUENCE [LARGE SCALE GENOMIC DNA]</scope>
    <source>
        <strain evidence="18">CGMCC 1.6489</strain>
    </source>
</reference>
<keyword evidence="12 16" id="KW-0630">Potassium</keyword>
<accession>A0A1I0IDA8</accession>
<feature type="binding site" evidence="16">
    <location>
        <begin position="99"/>
        <end position="102"/>
    </location>
    <ligand>
        <name>substrate</name>
    </ligand>
</feature>
<comment type="function">
    <text evidence="16">Catalyzes the phosphorylation of pantothenate (Pan), the first step in CoA biosynthesis.</text>
</comment>
<evidence type="ECO:0000256" key="5">
    <source>
        <dbReference type="ARBA" id="ARBA00011738"/>
    </source>
</evidence>
<evidence type="ECO:0000256" key="14">
    <source>
        <dbReference type="ARBA" id="ARBA00038036"/>
    </source>
</evidence>
<sequence>MKLLLDAGNSRIKWQLRDRADIVCSGVDVAETAGLFREMDDRLWTQVDFVAICTVRSESAREALVRAIKLHTQVPVRFFWTEPRFGDLVCAYENPSAMGADRWHAMVAAWEVFKGACVVIDAGSAITVDWIDASGRHEGGYILPGKNLMLDALSQKTARVLFQREQTLASVSPGQTTGECVLHGVNWLLRALAIELGRKTTVPVMVTGGDGPYIKKALSESADPALPVRLSPDLVLDGLAQVANC</sequence>
<keyword evidence="18" id="KW-1185">Reference proteome</keyword>
<evidence type="ECO:0000313" key="18">
    <source>
        <dbReference type="Proteomes" id="UP000198762"/>
    </source>
</evidence>
<comment type="catalytic activity">
    <reaction evidence="1 16">
        <text>(R)-pantothenate + ATP = (R)-4'-phosphopantothenate + ADP + H(+)</text>
        <dbReference type="Rhea" id="RHEA:16373"/>
        <dbReference type="ChEBI" id="CHEBI:10986"/>
        <dbReference type="ChEBI" id="CHEBI:15378"/>
        <dbReference type="ChEBI" id="CHEBI:29032"/>
        <dbReference type="ChEBI" id="CHEBI:30616"/>
        <dbReference type="ChEBI" id="CHEBI:456216"/>
        <dbReference type="EC" id="2.7.1.33"/>
    </reaction>
</comment>
<evidence type="ECO:0000256" key="12">
    <source>
        <dbReference type="ARBA" id="ARBA00022958"/>
    </source>
</evidence>
<dbReference type="GO" id="GO:0005524">
    <property type="term" value="F:ATP binding"/>
    <property type="evidence" value="ECO:0007669"/>
    <property type="project" value="UniProtKB-UniRule"/>
</dbReference>